<feature type="coiled-coil region" evidence="4">
    <location>
        <begin position="90"/>
        <end position="117"/>
    </location>
</feature>
<comment type="similarity">
    <text evidence="1">Belongs to the ZraP family.</text>
</comment>
<comment type="caution">
    <text evidence="5">The sequence shown here is derived from an EMBL/GenBank/DDBJ whole genome shotgun (WGS) entry which is preliminary data.</text>
</comment>
<protein>
    <recommendedName>
        <fullName evidence="2">Signaling pathway modulator ZraP</fullName>
    </recommendedName>
    <alternativeName>
        <fullName evidence="3">Zinc resistance-associated protein</fullName>
    </alternativeName>
</protein>
<name>A0A0B3BNY0_9PSED</name>
<dbReference type="OrthoDB" id="8776540at2"/>
<evidence type="ECO:0000256" key="4">
    <source>
        <dbReference type="SAM" id="Coils"/>
    </source>
</evidence>
<dbReference type="Pfam" id="PF13801">
    <property type="entry name" value="Metal_resist"/>
    <property type="match status" value="1"/>
</dbReference>
<keyword evidence="6" id="KW-1185">Reference proteome</keyword>
<evidence type="ECO:0000256" key="3">
    <source>
        <dbReference type="ARBA" id="ARBA00045001"/>
    </source>
</evidence>
<dbReference type="STRING" id="706570.PT85_14145"/>
<evidence type="ECO:0000256" key="1">
    <source>
        <dbReference type="ARBA" id="ARBA00044945"/>
    </source>
</evidence>
<accession>A0A0B3BNY0</accession>
<evidence type="ECO:0000313" key="5">
    <source>
        <dbReference type="EMBL" id="KHO64340.1"/>
    </source>
</evidence>
<sequence length="154" mass="17318">MSSTLQRRLLAVSLLINLGVLVAALWSQLASEGLPMPSGAQTSLTRELQLNSRQLQRWHDAEAPFLAQLRASMQAIGEQRDSLVRGIFAAETDIEKIEAARVRIAELQERQQRLVIDQLLREREILEPSQRDRLADILLGQPVGPIGLDQLHRE</sequence>
<dbReference type="AlphaFoldDB" id="A0A0B3BNY0"/>
<dbReference type="InterPro" id="IPR025961">
    <property type="entry name" value="Metal_resist"/>
</dbReference>
<evidence type="ECO:0000256" key="2">
    <source>
        <dbReference type="ARBA" id="ARBA00044983"/>
    </source>
</evidence>
<evidence type="ECO:0000313" key="6">
    <source>
        <dbReference type="Proteomes" id="UP000030980"/>
    </source>
</evidence>
<proteinExistence type="inferred from homology"/>
<organism evidence="5 6">
    <name type="scientific">Pseudomonas flexibilis</name>
    <dbReference type="NCBI Taxonomy" id="706570"/>
    <lineage>
        <taxon>Bacteria</taxon>
        <taxon>Pseudomonadati</taxon>
        <taxon>Pseudomonadota</taxon>
        <taxon>Gammaproteobacteria</taxon>
        <taxon>Pseudomonadales</taxon>
        <taxon>Pseudomonadaceae</taxon>
        <taxon>Pseudomonas</taxon>
    </lineage>
</organism>
<dbReference type="Proteomes" id="UP000030980">
    <property type="component" value="Unassembled WGS sequence"/>
</dbReference>
<dbReference type="RefSeq" id="WP_039606999.1">
    <property type="nucleotide sequence ID" value="NZ_FMUP01000003.1"/>
</dbReference>
<reference evidence="5 6" key="1">
    <citation type="submission" date="2014-11" db="EMBL/GenBank/DDBJ databases">
        <title>Genome sequence of Pseudomonas tuomuerensis JCM 14085.</title>
        <authorList>
            <person name="Shin S.-K."/>
            <person name="Yi H."/>
        </authorList>
    </citation>
    <scope>NUCLEOTIDE SEQUENCE [LARGE SCALE GENOMIC DNA]</scope>
    <source>
        <strain evidence="5 6">JCM 14085</strain>
    </source>
</reference>
<dbReference type="Gene3D" id="1.20.120.1490">
    <property type="match status" value="1"/>
</dbReference>
<keyword evidence="4" id="KW-0175">Coiled coil</keyword>
<gene>
    <name evidence="5" type="ORF">PT85_14145</name>
</gene>
<dbReference type="EMBL" id="JTAK01000005">
    <property type="protein sequence ID" value="KHO64340.1"/>
    <property type="molecule type" value="Genomic_DNA"/>
</dbReference>